<evidence type="ECO:0008006" key="4">
    <source>
        <dbReference type="Google" id="ProtNLM"/>
    </source>
</evidence>
<reference evidence="2" key="1">
    <citation type="submission" date="2022-07" db="EMBL/GenBank/DDBJ databases">
        <title>Isolation, identification, and degradation of a PFOSA degrading strain from sewage treatment plant.</title>
        <authorList>
            <person name="Zhang L."/>
            <person name="Huo Y."/>
        </authorList>
    </citation>
    <scope>NUCLEOTIDE SEQUENCE</scope>
    <source>
        <strain evidence="2">C1</strain>
    </source>
</reference>
<protein>
    <recommendedName>
        <fullName evidence="4">Glycerophosphoryl diester phosphodiesterase membrane domain-containing protein</fullName>
    </recommendedName>
</protein>
<dbReference type="RefSeq" id="WP_256551181.1">
    <property type="nucleotide sequence ID" value="NZ_CP101751.1"/>
</dbReference>
<evidence type="ECO:0000256" key="1">
    <source>
        <dbReference type="SAM" id="Phobius"/>
    </source>
</evidence>
<name>A0ABY5IVK3_9FLAO</name>
<sequence length="314" mass="36105">MFQLFKKRNFNDLIGDTFIFFKLYGKHYFKNYLIINGGFLLVLLVLVFFVFKIFYEGLFSGLNSNMPENQFEAFIMDNLVLFLGSGVLSVLLLLIITMISYLYPVVYLDLLSKTKEFDTNDIIKRFKDKIGRVILFFILSLVIALPFLGLLFMLCFLLVFVLIGIPMLLIMIPAASAWLLLSFYHYIATDADYFTSLSKAMQMLRNKFWPIVGSTFIMYLIIQTIVGIISMIPYVIGIFSAFTSFQDPNTFDSQNAVSIMMISVMILFLLSVLLNFFMQNLLLVNNGVIYYSLREEAENNSPKNDIDLIGTQSE</sequence>
<keyword evidence="3" id="KW-1185">Reference proteome</keyword>
<feature type="transmembrane region" description="Helical" evidence="1">
    <location>
        <begin position="32"/>
        <end position="55"/>
    </location>
</feature>
<feature type="transmembrane region" description="Helical" evidence="1">
    <location>
        <begin position="256"/>
        <end position="277"/>
    </location>
</feature>
<dbReference type="EMBL" id="CP101751">
    <property type="protein sequence ID" value="UUC45486.1"/>
    <property type="molecule type" value="Genomic_DNA"/>
</dbReference>
<gene>
    <name evidence="2" type="ORF">NOX80_17920</name>
</gene>
<dbReference type="Proteomes" id="UP001059844">
    <property type="component" value="Chromosome"/>
</dbReference>
<feature type="transmembrane region" description="Helical" evidence="1">
    <location>
        <begin position="167"/>
        <end position="187"/>
    </location>
</feature>
<accession>A0ABY5IVK3</accession>
<keyword evidence="1" id="KW-1133">Transmembrane helix</keyword>
<organism evidence="2 3">
    <name type="scientific">Flavobacterium cerinum</name>
    <dbReference type="NCBI Taxonomy" id="2502784"/>
    <lineage>
        <taxon>Bacteria</taxon>
        <taxon>Pseudomonadati</taxon>
        <taxon>Bacteroidota</taxon>
        <taxon>Flavobacteriia</taxon>
        <taxon>Flavobacteriales</taxon>
        <taxon>Flavobacteriaceae</taxon>
        <taxon>Flavobacterium</taxon>
    </lineage>
</organism>
<proteinExistence type="predicted"/>
<evidence type="ECO:0000313" key="2">
    <source>
        <dbReference type="EMBL" id="UUC45486.1"/>
    </source>
</evidence>
<feature type="transmembrane region" description="Helical" evidence="1">
    <location>
        <begin position="208"/>
        <end position="236"/>
    </location>
</feature>
<keyword evidence="1" id="KW-0472">Membrane</keyword>
<feature type="transmembrane region" description="Helical" evidence="1">
    <location>
        <begin position="133"/>
        <end position="161"/>
    </location>
</feature>
<keyword evidence="1" id="KW-0812">Transmembrane</keyword>
<evidence type="ECO:0000313" key="3">
    <source>
        <dbReference type="Proteomes" id="UP001059844"/>
    </source>
</evidence>
<feature type="transmembrane region" description="Helical" evidence="1">
    <location>
        <begin position="75"/>
        <end position="103"/>
    </location>
</feature>